<keyword evidence="3" id="KW-1185">Reference proteome</keyword>
<feature type="compositionally biased region" description="Basic and acidic residues" evidence="1">
    <location>
        <begin position="556"/>
        <end position="570"/>
    </location>
</feature>
<dbReference type="PANTHER" id="PTHR34754">
    <property type="entry name" value="COILED-COIL DOMAIN-CONTAINING PROTEIN 60"/>
    <property type="match status" value="1"/>
</dbReference>
<feature type="compositionally biased region" description="Basic and acidic residues" evidence="1">
    <location>
        <begin position="527"/>
        <end position="536"/>
    </location>
</feature>
<feature type="region of interest" description="Disordered" evidence="1">
    <location>
        <begin position="506"/>
        <end position="635"/>
    </location>
</feature>
<name>A0A4E0S0Y5_FASHE</name>
<reference evidence="2" key="1">
    <citation type="submission" date="2019-03" db="EMBL/GenBank/DDBJ databases">
        <title>Improved annotation for the trematode Fasciola hepatica.</title>
        <authorList>
            <person name="Choi Y.-J."/>
            <person name="Martin J."/>
            <person name="Mitreva M."/>
        </authorList>
    </citation>
    <scope>NUCLEOTIDE SEQUENCE [LARGE SCALE GENOMIC DNA]</scope>
</reference>
<evidence type="ECO:0000256" key="1">
    <source>
        <dbReference type="SAM" id="MobiDB-lite"/>
    </source>
</evidence>
<organism evidence="2 3">
    <name type="scientific">Fasciola hepatica</name>
    <name type="common">Liver fluke</name>
    <dbReference type="NCBI Taxonomy" id="6192"/>
    <lineage>
        <taxon>Eukaryota</taxon>
        <taxon>Metazoa</taxon>
        <taxon>Spiralia</taxon>
        <taxon>Lophotrochozoa</taxon>
        <taxon>Platyhelminthes</taxon>
        <taxon>Trematoda</taxon>
        <taxon>Digenea</taxon>
        <taxon>Plagiorchiida</taxon>
        <taxon>Echinostomata</taxon>
        <taxon>Echinostomatoidea</taxon>
        <taxon>Fasciolidae</taxon>
        <taxon>Fasciola</taxon>
    </lineage>
</organism>
<evidence type="ECO:0000313" key="3">
    <source>
        <dbReference type="Proteomes" id="UP000230066"/>
    </source>
</evidence>
<feature type="compositionally biased region" description="Polar residues" evidence="1">
    <location>
        <begin position="571"/>
        <end position="597"/>
    </location>
</feature>
<sequence length="897" mass="102545">MTAEVSSPYPVLSDEYPVNTKVLIRDATNYTLSLPTRAEVRQVNYVRRQFQQTNEGLYTPIGSPFRPLGHPVYTDTKQLIKDTLGLIPSKPAVLRWADENLHPISFTDESGDSEKNVPEYEALDLASDSAKKTLEPLRPVTAKLESGRSYNDQGVKSYLKRRRKQGLPSLKRVLEESNNAMNKVKRGASFFGLLSQEAIDKVCRFWTERKRYEDQRRTQILPPNRRHLISHSTTQTPSREASTTLSGVQTTSQMTVQTGDQSLTQSLLLEEKRLEEEEAKEDALLAAEPEMMELTSSLIRAGWQPPGTLRDFIAQMRAQTPGNTLSPPKVAQNIQKVSPAVARRRRRLRAQWLDEQPRPFTPIHLNICRPGLSQDLRMMEEKARLSIVSTRTTPVLLTDSDETELQSSKLVEKHSISLPERLAKDILYSQLCCLHWILEQMISGPKDTRLSPIALPTTNAQRTRHSSEIASDFVTISECLEKTASAEQDWFQFICGTDRLTRPRTRNRKLSIGTASNHRSLHSARSFRTDRTDMLDQRTPSAKSTNKKQSGNRNRTRVDQKPPSDQKDSAHTNTVQSASTPSSSAFGPTGRPSTNTQSEEESGSSVRRRLSSVNSTALEMRPKVRTDENEEDEELITTARENQQPVQFDFSGWISARDVRHRYSRVVLSEMAKQIELDLEREIANERMEKLHRIPKRSILERPRTTGSVQVNTNELFRSEKLAQLCPTMRAQLTAVREQMSLELQDRLMYMRELRSRICLGKYLSIPTHAPNHQALQQLHHEASYSRAVHELAYQYAERKQLAAWYLDLIHDLSDMQNDEKIYPLLKLLIPYAQFPTSQFTVTQFLRVLRTMTVWELCSPMVASAIEFVRGRILDMTLEEHVEWLKKTHPCLGEQLP</sequence>
<dbReference type="EMBL" id="JXXN02001800">
    <property type="protein sequence ID" value="THD24050.1"/>
    <property type="molecule type" value="Genomic_DNA"/>
</dbReference>
<dbReference type="InterPro" id="IPR031526">
    <property type="entry name" value="DUF4698"/>
</dbReference>
<evidence type="ECO:0000313" key="2">
    <source>
        <dbReference type="EMBL" id="THD24050.1"/>
    </source>
</evidence>
<protein>
    <submittedName>
        <fullName evidence="2">Uncharacterized protein</fullName>
    </submittedName>
</protein>
<dbReference type="Pfam" id="PF15769">
    <property type="entry name" value="DUF4698"/>
    <property type="match status" value="1"/>
</dbReference>
<dbReference type="AlphaFoldDB" id="A0A4E0S0Y5"/>
<dbReference type="Proteomes" id="UP000230066">
    <property type="component" value="Unassembled WGS sequence"/>
</dbReference>
<comment type="caution">
    <text evidence="2">The sequence shown here is derived from an EMBL/GenBank/DDBJ whole genome shotgun (WGS) entry which is preliminary data.</text>
</comment>
<proteinExistence type="predicted"/>
<feature type="compositionally biased region" description="Polar residues" evidence="1">
    <location>
        <begin position="538"/>
        <end position="553"/>
    </location>
</feature>
<gene>
    <name evidence="2" type="ORF">D915_005188</name>
</gene>
<dbReference type="PANTHER" id="PTHR34754:SF1">
    <property type="entry name" value="COILED-COIL DOMAIN-CONTAINING PROTEIN 60"/>
    <property type="match status" value="1"/>
</dbReference>
<feature type="region of interest" description="Disordered" evidence="1">
    <location>
        <begin position="230"/>
        <end position="261"/>
    </location>
</feature>
<accession>A0A4E0S0Y5</accession>